<dbReference type="PANTHER" id="PTHR12149:SF8">
    <property type="entry name" value="PROTEIN-RIBULOSAMINE 3-KINASE"/>
    <property type="match status" value="1"/>
</dbReference>
<dbReference type="Proteomes" id="UP000218690">
    <property type="component" value="Unassembled WGS sequence"/>
</dbReference>
<comment type="similarity">
    <text evidence="1">Belongs to the fructosamine kinase family.</text>
</comment>
<dbReference type="Gene3D" id="1.10.510.10">
    <property type="entry name" value="Transferase(Phosphotransferase) domain 1"/>
    <property type="match status" value="1"/>
</dbReference>
<keyword evidence="1 2" id="KW-0418">Kinase</keyword>
<dbReference type="EMBL" id="NWBP01000023">
    <property type="protein sequence ID" value="PCC82569.1"/>
    <property type="molecule type" value="Genomic_DNA"/>
</dbReference>
<reference evidence="2 3" key="1">
    <citation type="submission" date="2017-09" db="EMBL/GenBank/DDBJ databases">
        <title>Draft Genome Sequence of Corynebacterium accolens AH4003.</title>
        <authorList>
            <person name="Chen Y."/>
            <person name="Oosthuysen W.F."/>
            <person name="Kelley S."/>
            <person name="Horswill A."/>
        </authorList>
    </citation>
    <scope>NUCLEOTIDE SEQUENCE [LARGE SCALE GENOMIC DNA]</scope>
    <source>
        <strain evidence="2 3">AH4003</strain>
    </source>
</reference>
<evidence type="ECO:0000313" key="2">
    <source>
        <dbReference type="EMBL" id="PCC82569.1"/>
    </source>
</evidence>
<comment type="caution">
    <text evidence="2">The sequence shown here is derived from an EMBL/GenBank/DDBJ whole genome shotgun (WGS) entry which is preliminary data.</text>
</comment>
<dbReference type="SUPFAM" id="SSF56112">
    <property type="entry name" value="Protein kinase-like (PK-like)"/>
    <property type="match status" value="1"/>
</dbReference>
<organism evidence="2 3">
    <name type="scientific">Corynebacterium accolens</name>
    <dbReference type="NCBI Taxonomy" id="38284"/>
    <lineage>
        <taxon>Bacteria</taxon>
        <taxon>Bacillati</taxon>
        <taxon>Actinomycetota</taxon>
        <taxon>Actinomycetes</taxon>
        <taxon>Mycobacteriales</taxon>
        <taxon>Corynebacteriaceae</taxon>
        <taxon>Corynebacterium</taxon>
    </lineage>
</organism>
<proteinExistence type="inferred from homology"/>
<evidence type="ECO:0000256" key="1">
    <source>
        <dbReference type="PIRNR" id="PIRNR006221"/>
    </source>
</evidence>
<gene>
    <name evidence="2" type="ORF">COM45_06980</name>
</gene>
<keyword evidence="1" id="KW-0808">Transferase</keyword>
<accession>A0A2A4AJB2</accession>
<dbReference type="Gene3D" id="1.20.1270.240">
    <property type="match status" value="1"/>
</dbReference>
<dbReference type="InterPro" id="IPR016477">
    <property type="entry name" value="Fructo-/Ketosamine-3-kinase"/>
</dbReference>
<evidence type="ECO:0000313" key="3">
    <source>
        <dbReference type="Proteomes" id="UP000218690"/>
    </source>
</evidence>
<protein>
    <submittedName>
        <fullName evidence="2">Fructosamine kinase</fullName>
    </submittedName>
</protein>
<dbReference type="PIRSF" id="PIRSF006221">
    <property type="entry name" value="Ketosamine-3-kinase"/>
    <property type="match status" value="1"/>
</dbReference>
<name>A0A2A4AJB2_9CORY</name>
<sequence length="244" mass="26747">METFMKRVGTADQAGAEAAGLRWLAQARPDVVAEVAGVGARFISTRRVVESWPTASAAQAFGRALREVHASGADAFGVAPEGWTGRNYIGRVEQECRPVEHWGDFYVHQRVLPFVEANGALDEGYRDVVKRACDAVLKRQWDVRPARIHGDLWAGNVLFTADSAVMIDPAAHGGHPHTDLAMLELFGAPYLDDIYRGYGLSPDEKRWFPLHQLHPLAVHALTHGVAYHRALGDAAHATLELLEG</sequence>
<dbReference type="AlphaFoldDB" id="A0A2A4AJB2"/>
<dbReference type="PANTHER" id="PTHR12149">
    <property type="entry name" value="FRUCTOSAMINE 3 KINASE-RELATED PROTEIN"/>
    <property type="match status" value="1"/>
</dbReference>
<dbReference type="GO" id="GO:0016301">
    <property type="term" value="F:kinase activity"/>
    <property type="evidence" value="ECO:0007669"/>
    <property type="project" value="UniProtKB-UniRule"/>
</dbReference>
<dbReference type="Pfam" id="PF03881">
    <property type="entry name" value="Fructosamin_kin"/>
    <property type="match status" value="1"/>
</dbReference>
<dbReference type="InterPro" id="IPR011009">
    <property type="entry name" value="Kinase-like_dom_sf"/>
</dbReference>